<dbReference type="GO" id="GO:0004340">
    <property type="term" value="F:glucokinase activity"/>
    <property type="evidence" value="ECO:0007669"/>
    <property type="project" value="TreeGrafter"/>
</dbReference>
<dbReference type="Gene3D" id="3.40.367.20">
    <property type="match status" value="1"/>
</dbReference>
<dbReference type="GO" id="GO:0005524">
    <property type="term" value="F:ATP binding"/>
    <property type="evidence" value="ECO:0007669"/>
    <property type="project" value="UniProtKB-KW"/>
</dbReference>
<dbReference type="GO" id="GO:0008865">
    <property type="term" value="F:fructokinase activity"/>
    <property type="evidence" value="ECO:0007669"/>
    <property type="project" value="TreeGrafter"/>
</dbReference>
<evidence type="ECO:0000256" key="9">
    <source>
        <dbReference type="ARBA" id="ARBA00047905"/>
    </source>
</evidence>
<evidence type="ECO:0000256" key="6">
    <source>
        <dbReference type="ARBA" id="ARBA00022777"/>
    </source>
</evidence>
<feature type="domain" description="Hexokinase C-terminal" evidence="11">
    <location>
        <begin position="205"/>
        <end position="423"/>
    </location>
</feature>
<keyword evidence="8" id="KW-0324">Glycolysis</keyword>
<evidence type="ECO:0000256" key="4">
    <source>
        <dbReference type="ARBA" id="ARBA00022679"/>
    </source>
</evidence>
<dbReference type="Pfam" id="PF03727">
    <property type="entry name" value="Hexokinase_2"/>
    <property type="match status" value="1"/>
</dbReference>
<dbReference type="InterPro" id="IPR022672">
    <property type="entry name" value="Hexokinase_N"/>
</dbReference>
<dbReference type="EMBL" id="LEPB01000004">
    <property type="protein sequence ID" value="RCA11210.1"/>
    <property type="molecule type" value="Genomic_DNA"/>
</dbReference>
<comment type="similarity">
    <text evidence="3">Belongs to the hexokinase family.</text>
</comment>
<comment type="catalytic activity">
    <reaction evidence="9">
        <text>D-fructose + ATP = D-fructose 6-phosphate + ADP + H(+)</text>
        <dbReference type="Rhea" id="RHEA:16125"/>
        <dbReference type="ChEBI" id="CHEBI:15378"/>
        <dbReference type="ChEBI" id="CHEBI:30616"/>
        <dbReference type="ChEBI" id="CHEBI:37721"/>
        <dbReference type="ChEBI" id="CHEBI:61527"/>
        <dbReference type="ChEBI" id="CHEBI:456216"/>
        <dbReference type="EC" id="2.7.1.1"/>
    </reaction>
    <physiologicalReaction direction="left-to-right" evidence="9">
        <dbReference type="Rhea" id="RHEA:16126"/>
    </physiologicalReaction>
</comment>
<protein>
    <recommendedName>
        <fullName evidence="14">Hexokinase</fullName>
    </recommendedName>
</protein>
<dbReference type="GO" id="GO:0006096">
    <property type="term" value="P:glycolytic process"/>
    <property type="evidence" value="ECO:0007669"/>
    <property type="project" value="UniProtKB-UniPathway"/>
</dbReference>
<comment type="pathway">
    <text evidence="2">Carbohydrate metabolism.</text>
</comment>
<keyword evidence="7" id="KW-0067">ATP-binding</keyword>
<evidence type="ECO:0000259" key="10">
    <source>
        <dbReference type="Pfam" id="PF00349"/>
    </source>
</evidence>
<dbReference type="PRINTS" id="PR00475">
    <property type="entry name" value="HEXOKINASE"/>
</dbReference>
<dbReference type="GO" id="GO:0006006">
    <property type="term" value="P:glucose metabolic process"/>
    <property type="evidence" value="ECO:0007669"/>
    <property type="project" value="TreeGrafter"/>
</dbReference>
<dbReference type="CDD" id="cd24000">
    <property type="entry name" value="ASKHA_NBD_HK"/>
    <property type="match status" value="1"/>
</dbReference>
<keyword evidence="6" id="KW-0418">Kinase</keyword>
<dbReference type="PROSITE" id="PS51748">
    <property type="entry name" value="HEXOKINASE_2"/>
    <property type="match status" value="1"/>
</dbReference>
<dbReference type="RefSeq" id="WP_113846012.1">
    <property type="nucleotide sequence ID" value="NZ_LEPB01000004.1"/>
</dbReference>
<dbReference type="GO" id="GO:0005536">
    <property type="term" value="F:D-glucose binding"/>
    <property type="evidence" value="ECO:0007669"/>
    <property type="project" value="InterPro"/>
</dbReference>
<dbReference type="UniPathway" id="UPA00109">
    <property type="reaction ID" value="UER00180"/>
</dbReference>
<dbReference type="AlphaFoldDB" id="A0A367CGT1"/>
<keyword evidence="4" id="KW-0808">Transferase</keyword>
<comment type="caution">
    <text evidence="12">The sequence shown here is derived from an EMBL/GenBank/DDBJ whole genome shotgun (WGS) entry which is preliminary data.</text>
</comment>
<evidence type="ECO:0000256" key="3">
    <source>
        <dbReference type="ARBA" id="ARBA00009225"/>
    </source>
</evidence>
<evidence type="ECO:0000256" key="2">
    <source>
        <dbReference type="ARBA" id="ARBA00005007"/>
    </source>
</evidence>
<organism evidence="12 13">
    <name type="scientific">Enterococcus durans</name>
    <dbReference type="NCBI Taxonomy" id="53345"/>
    <lineage>
        <taxon>Bacteria</taxon>
        <taxon>Bacillati</taxon>
        <taxon>Bacillota</taxon>
        <taxon>Bacilli</taxon>
        <taxon>Lactobacillales</taxon>
        <taxon>Enterococcaceae</taxon>
        <taxon>Enterococcus</taxon>
    </lineage>
</organism>
<dbReference type="InterPro" id="IPR043129">
    <property type="entry name" value="ATPase_NBD"/>
</dbReference>
<keyword evidence="5" id="KW-0547">Nucleotide-binding</keyword>
<evidence type="ECO:0000256" key="7">
    <source>
        <dbReference type="ARBA" id="ARBA00022840"/>
    </source>
</evidence>
<evidence type="ECO:0000256" key="1">
    <source>
        <dbReference type="ARBA" id="ARBA00004921"/>
    </source>
</evidence>
<comment type="pathway">
    <text evidence="1">Carbohydrate degradation.</text>
</comment>
<dbReference type="InterPro" id="IPR022673">
    <property type="entry name" value="Hexokinase_C"/>
</dbReference>
<gene>
    <name evidence="12" type="ORF">EA71_01965</name>
</gene>
<dbReference type="SUPFAM" id="SSF53067">
    <property type="entry name" value="Actin-like ATPase domain"/>
    <property type="match status" value="2"/>
</dbReference>
<sequence length="425" mass="47647">MHSELNKYLYELGMSDENVMLSEEIRAFNLEMRQGLLNEESSLKMIPTYISVDDKQFDGKKAIVIDAGGTNLRIALVEFDAQNNATIVYLKKYPMIGLEEKVTAEEFFQILVTYLEPIIYETNKIGFCFSFPTKITEERDGIVLGLNKGIQISGIEGRSLGEELTSELIRQGLGKHFDITIINDTVACLLGGTTIDPLRQYDSFVGFILGTGTNTAYIEADKNNMIINVESGGYGNIKQGICDEQLDQLTVNPGEQKFEKMISGAYLGPLCFEIIKKVASDQQFISEKFRSNIHSLTALTTEDISHFTEYPYSTYNKIGKLLITFGNEADREIVYEIIDCLLKRCAKLIAVNIFGILNRIEKGNTKHLPVCISTEGSTFFKFELLNKRINQQIQQLTEALGYGFCRFVEAKDSTIFGTAVAVLSN</sequence>
<evidence type="ECO:0000313" key="12">
    <source>
        <dbReference type="EMBL" id="RCA11210.1"/>
    </source>
</evidence>
<name>A0A367CGT1_9ENTE</name>
<evidence type="ECO:0000313" key="13">
    <source>
        <dbReference type="Proteomes" id="UP000252797"/>
    </source>
</evidence>
<dbReference type="InterPro" id="IPR001312">
    <property type="entry name" value="Hexokinase"/>
</dbReference>
<dbReference type="PANTHER" id="PTHR19443">
    <property type="entry name" value="HEXOKINASE"/>
    <property type="match status" value="1"/>
</dbReference>
<dbReference type="Gene3D" id="3.30.420.40">
    <property type="match status" value="1"/>
</dbReference>
<dbReference type="GO" id="GO:0001678">
    <property type="term" value="P:intracellular glucose homeostasis"/>
    <property type="evidence" value="ECO:0007669"/>
    <property type="project" value="InterPro"/>
</dbReference>
<evidence type="ECO:0000259" key="11">
    <source>
        <dbReference type="Pfam" id="PF03727"/>
    </source>
</evidence>
<proteinExistence type="inferred from homology"/>
<feature type="domain" description="Hexokinase N-terminal" evidence="10">
    <location>
        <begin position="8"/>
        <end position="191"/>
    </location>
</feature>
<dbReference type="Pfam" id="PF00349">
    <property type="entry name" value="Hexokinase_1"/>
    <property type="match status" value="1"/>
</dbReference>
<accession>A0A367CGT1</accession>
<evidence type="ECO:0000256" key="5">
    <source>
        <dbReference type="ARBA" id="ARBA00022741"/>
    </source>
</evidence>
<evidence type="ECO:0000256" key="8">
    <source>
        <dbReference type="ARBA" id="ARBA00023152"/>
    </source>
</evidence>
<dbReference type="PANTHER" id="PTHR19443:SF16">
    <property type="entry name" value="HEXOKINASE TYPE 1-RELATED"/>
    <property type="match status" value="1"/>
</dbReference>
<dbReference type="Proteomes" id="UP000252797">
    <property type="component" value="Unassembled WGS sequence"/>
</dbReference>
<reference evidence="12 13" key="1">
    <citation type="submission" date="2015-06" db="EMBL/GenBank/DDBJ databases">
        <title>The Genome Sequence of Enterococcus durans 4EA1.</title>
        <authorList>
            <consortium name="The Broad Institute Genomics Platform"/>
            <consortium name="The Broad Institute Genome Sequencing Center for Infectious Disease"/>
            <person name="Earl A.M."/>
            <person name="Van Tyne D."/>
            <person name="Lebreton F."/>
            <person name="Saavedra J.T."/>
            <person name="Gilmore M.S."/>
            <person name="Manson Mcguire A."/>
            <person name="Clock S."/>
            <person name="Crupain M."/>
            <person name="Rangan U."/>
            <person name="Young S."/>
            <person name="Abouelleil A."/>
            <person name="Cao P."/>
            <person name="Chapman S.B."/>
            <person name="Griggs A."/>
            <person name="Priest M."/>
            <person name="Shea T."/>
            <person name="Wortman J."/>
            <person name="Nusbaum C."/>
            <person name="Birren B."/>
        </authorList>
    </citation>
    <scope>NUCLEOTIDE SEQUENCE [LARGE SCALE GENOMIC DNA]</scope>
    <source>
        <strain evidence="12 13">4EA1</strain>
    </source>
</reference>
<evidence type="ECO:0008006" key="14">
    <source>
        <dbReference type="Google" id="ProtNLM"/>
    </source>
</evidence>